<feature type="region of interest" description="Disordered" evidence="1">
    <location>
        <begin position="178"/>
        <end position="215"/>
    </location>
</feature>
<feature type="region of interest" description="Disordered" evidence="1">
    <location>
        <begin position="61"/>
        <end position="82"/>
    </location>
</feature>
<feature type="region of interest" description="Disordered" evidence="1">
    <location>
        <begin position="241"/>
        <end position="265"/>
    </location>
</feature>
<proteinExistence type="predicted"/>
<dbReference type="OrthoDB" id="2445411at2759"/>
<evidence type="ECO:0000256" key="1">
    <source>
        <dbReference type="SAM" id="MobiDB-lite"/>
    </source>
</evidence>
<evidence type="ECO:0000313" key="4">
    <source>
        <dbReference type="Proteomes" id="UP000078512"/>
    </source>
</evidence>
<feature type="compositionally biased region" description="Low complexity" evidence="1">
    <location>
        <begin position="199"/>
        <end position="215"/>
    </location>
</feature>
<name>A0A197K772_9FUNG</name>
<dbReference type="EMBL" id="KV442026">
    <property type="protein sequence ID" value="OAQ32284.1"/>
    <property type="molecule type" value="Genomic_DNA"/>
</dbReference>
<feature type="transmembrane region" description="Helical" evidence="2">
    <location>
        <begin position="427"/>
        <end position="449"/>
    </location>
</feature>
<organism evidence="3 4">
    <name type="scientific">Linnemannia elongata AG-77</name>
    <dbReference type="NCBI Taxonomy" id="1314771"/>
    <lineage>
        <taxon>Eukaryota</taxon>
        <taxon>Fungi</taxon>
        <taxon>Fungi incertae sedis</taxon>
        <taxon>Mucoromycota</taxon>
        <taxon>Mortierellomycotina</taxon>
        <taxon>Mortierellomycetes</taxon>
        <taxon>Mortierellales</taxon>
        <taxon>Mortierellaceae</taxon>
        <taxon>Linnemannia</taxon>
    </lineage>
</organism>
<keyword evidence="2" id="KW-0472">Membrane</keyword>
<feature type="transmembrane region" description="Helical" evidence="2">
    <location>
        <begin position="353"/>
        <end position="371"/>
    </location>
</feature>
<keyword evidence="2" id="KW-0812">Transmembrane</keyword>
<evidence type="ECO:0000256" key="2">
    <source>
        <dbReference type="SAM" id="Phobius"/>
    </source>
</evidence>
<sequence length="489" mass="55264">MKTSSHRSTKRKYLRRNHPNNQLLVIDTSLSRKKQPLPPPIPPRPALNITTLAPSTIAAVQSYHQQLQPARPHREGPPSPPAHLRASTIITFPPPSQQLQQRPAIPNPAHFVSYTPSLHHQHQHLQQQRQSISQQYEIHAPAIAARRSSSSSTYYVPAYSLRPYQQQQYLTARNLIRKPGHRNSTRSSQPRMNQVPSLNASWNNGSSIGSSNRASTLFEPPMRLSKSSWSPKKIYQALRNNGTAVQQQQQQQQLRPRSDPSVHVNDDVAQPAAKANKSCIHLGFAAYMITSFMLAYNGIMSVLLLQASRAPDDTNVPIFIFCLVFLFTATLPIFGFLALSLSSWTFFRVFHTMYLFTAVLTFTLMLAWLGVNQQQTGAWNRIQLDLPSYPSPRFDPSFASEPHEIWLKSFLVRDVKTGTWIISLTEWILAFLGIFLVQGASWYWGLLAYDCQLRDRKLRDRKLKEKNTNAAAVYGGGVPHSLSSVSEKV</sequence>
<accession>A0A197K772</accession>
<keyword evidence="4" id="KW-1185">Reference proteome</keyword>
<feature type="region of interest" description="Disordered" evidence="1">
    <location>
        <begin position="1"/>
        <end position="23"/>
    </location>
</feature>
<feature type="transmembrane region" description="Helical" evidence="2">
    <location>
        <begin position="284"/>
        <end position="306"/>
    </location>
</feature>
<feature type="compositionally biased region" description="Basic residues" evidence="1">
    <location>
        <begin position="1"/>
        <end position="18"/>
    </location>
</feature>
<reference evidence="3 4" key="1">
    <citation type="submission" date="2016-05" db="EMBL/GenBank/DDBJ databases">
        <title>Genome sequencing reveals origins of a unique bacterial endosymbiosis in the earliest lineages of terrestrial Fungi.</title>
        <authorList>
            <consortium name="DOE Joint Genome Institute"/>
            <person name="Uehling J."/>
            <person name="Gryganskyi A."/>
            <person name="Hameed K."/>
            <person name="Tschaplinski T."/>
            <person name="Misztal P."/>
            <person name="Wu S."/>
            <person name="Desiro A."/>
            <person name="Vande Pol N."/>
            <person name="Du Z.-Y."/>
            <person name="Zienkiewicz A."/>
            <person name="Zienkiewicz K."/>
            <person name="Morin E."/>
            <person name="Tisserant E."/>
            <person name="Splivallo R."/>
            <person name="Hainaut M."/>
            <person name="Henrissat B."/>
            <person name="Ohm R."/>
            <person name="Kuo A."/>
            <person name="Yan J."/>
            <person name="Lipzen A."/>
            <person name="Nolan M."/>
            <person name="Labutti K."/>
            <person name="Barry K."/>
            <person name="Goldstein A."/>
            <person name="Labbe J."/>
            <person name="Schadt C."/>
            <person name="Tuskan G."/>
            <person name="Grigoriev I."/>
            <person name="Martin F."/>
            <person name="Vilgalys R."/>
            <person name="Bonito G."/>
        </authorList>
    </citation>
    <scope>NUCLEOTIDE SEQUENCE [LARGE SCALE GENOMIC DNA]</scope>
    <source>
        <strain evidence="3 4">AG-77</strain>
    </source>
</reference>
<protein>
    <submittedName>
        <fullName evidence="3">Uncharacterized protein</fullName>
    </submittedName>
</protein>
<dbReference type="AlphaFoldDB" id="A0A197K772"/>
<feature type="compositionally biased region" description="Basic and acidic residues" evidence="1">
    <location>
        <begin position="256"/>
        <end position="265"/>
    </location>
</feature>
<evidence type="ECO:0000313" key="3">
    <source>
        <dbReference type="EMBL" id="OAQ32284.1"/>
    </source>
</evidence>
<feature type="transmembrane region" description="Helical" evidence="2">
    <location>
        <begin position="318"/>
        <end position="341"/>
    </location>
</feature>
<feature type="compositionally biased region" description="Polar residues" evidence="1">
    <location>
        <begin position="185"/>
        <end position="198"/>
    </location>
</feature>
<keyword evidence="2" id="KW-1133">Transmembrane helix</keyword>
<gene>
    <name evidence="3" type="ORF">K457DRAFT_16727</name>
</gene>
<dbReference type="Proteomes" id="UP000078512">
    <property type="component" value="Unassembled WGS sequence"/>
</dbReference>